<dbReference type="AlphaFoldDB" id="A0A1I7ZJM9"/>
<evidence type="ECO:0000259" key="15">
    <source>
        <dbReference type="PROSITE" id="PS51479"/>
    </source>
</evidence>
<keyword evidence="16" id="KW-1185">Reference proteome</keyword>
<keyword evidence="13" id="KW-0175">Coiled coil</keyword>
<dbReference type="GO" id="GO:0008270">
    <property type="term" value="F:zinc ion binding"/>
    <property type="evidence" value="ECO:0007669"/>
    <property type="project" value="UniProtKB-KW"/>
</dbReference>
<keyword evidence="3 12" id="KW-0479">Metal-binding</keyword>
<accession>A0A1I7ZJM9</accession>
<dbReference type="GO" id="GO:0043175">
    <property type="term" value="F:RNA polymerase core enzyme binding"/>
    <property type="evidence" value="ECO:0007669"/>
    <property type="project" value="UniProtKB-UniRule"/>
</dbReference>
<evidence type="ECO:0000256" key="13">
    <source>
        <dbReference type="SAM" id="Coils"/>
    </source>
</evidence>
<evidence type="ECO:0000256" key="5">
    <source>
        <dbReference type="ARBA" id="ARBA00022801"/>
    </source>
</evidence>
<comment type="similarity">
    <text evidence="2 11 12">Belongs to the RPAP2 family.</text>
</comment>
<name>A0A1I7ZJM9_9BILA</name>
<feature type="domain" description="RTR1-type" evidence="15">
    <location>
        <begin position="58"/>
        <end position="164"/>
    </location>
</feature>
<dbReference type="GO" id="GO:0008420">
    <property type="term" value="F:RNA polymerase II CTD heptapeptide repeat phosphatase activity"/>
    <property type="evidence" value="ECO:0007669"/>
    <property type="project" value="UniProtKB-UniRule"/>
</dbReference>
<evidence type="ECO:0000256" key="9">
    <source>
        <dbReference type="ARBA" id="ARBA00047761"/>
    </source>
</evidence>
<evidence type="ECO:0000256" key="7">
    <source>
        <dbReference type="ARBA" id="ARBA00022912"/>
    </source>
</evidence>
<dbReference type="InterPro" id="IPR007308">
    <property type="entry name" value="Rtr1/RPAP2_dom"/>
</dbReference>
<organism evidence="16 17">
    <name type="scientific">Steinernema glaseri</name>
    <dbReference type="NCBI Taxonomy" id="37863"/>
    <lineage>
        <taxon>Eukaryota</taxon>
        <taxon>Metazoa</taxon>
        <taxon>Ecdysozoa</taxon>
        <taxon>Nematoda</taxon>
        <taxon>Chromadorea</taxon>
        <taxon>Rhabditida</taxon>
        <taxon>Tylenchina</taxon>
        <taxon>Panagrolaimomorpha</taxon>
        <taxon>Strongyloidoidea</taxon>
        <taxon>Steinernematidae</taxon>
        <taxon>Steinernema</taxon>
    </lineage>
</organism>
<dbReference type="GO" id="GO:0005737">
    <property type="term" value="C:cytoplasm"/>
    <property type="evidence" value="ECO:0007669"/>
    <property type="project" value="TreeGrafter"/>
</dbReference>
<keyword evidence="4 12" id="KW-0863">Zinc-finger</keyword>
<evidence type="ECO:0000313" key="16">
    <source>
        <dbReference type="Proteomes" id="UP000095287"/>
    </source>
</evidence>
<dbReference type="WBParaSite" id="L893_g27056.t1">
    <property type="protein sequence ID" value="L893_g27056.t1"/>
    <property type="gene ID" value="L893_g27056"/>
</dbReference>
<reference evidence="17" key="1">
    <citation type="submission" date="2016-11" db="UniProtKB">
        <authorList>
            <consortium name="WormBaseParasite"/>
        </authorList>
    </citation>
    <scope>IDENTIFICATION</scope>
</reference>
<dbReference type="PANTHER" id="PTHR14732:SF0">
    <property type="entry name" value="RNA POLYMERASE II SUBUNIT B1 CTD PHOSPHATASE RPAP2-RELATED"/>
    <property type="match status" value="1"/>
</dbReference>
<dbReference type="InterPro" id="IPR039693">
    <property type="entry name" value="Rtr1/RPAP2"/>
</dbReference>
<evidence type="ECO:0000256" key="8">
    <source>
        <dbReference type="ARBA" id="ARBA00023242"/>
    </source>
</evidence>
<evidence type="ECO:0000256" key="6">
    <source>
        <dbReference type="ARBA" id="ARBA00022833"/>
    </source>
</evidence>
<dbReference type="PANTHER" id="PTHR14732">
    <property type="entry name" value="RNA POLYMERASE II SUBUNIT B1 CTD PHOSPHATASE RPAP2-RELATED"/>
    <property type="match status" value="1"/>
</dbReference>
<feature type="coiled-coil region" evidence="13">
    <location>
        <begin position="10"/>
        <end position="37"/>
    </location>
</feature>
<dbReference type="PROSITE" id="PS51479">
    <property type="entry name" value="ZF_RTR1"/>
    <property type="match status" value="1"/>
</dbReference>
<evidence type="ECO:0000256" key="1">
    <source>
        <dbReference type="ARBA" id="ARBA00004123"/>
    </source>
</evidence>
<evidence type="ECO:0000256" key="12">
    <source>
        <dbReference type="RuleBase" id="RU367080"/>
    </source>
</evidence>
<feature type="region of interest" description="Disordered" evidence="14">
    <location>
        <begin position="204"/>
        <end position="225"/>
    </location>
</feature>
<evidence type="ECO:0000256" key="14">
    <source>
        <dbReference type="SAM" id="MobiDB-lite"/>
    </source>
</evidence>
<feature type="compositionally biased region" description="Polar residues" evidence="14">
    <location>
        <begin position="241"/>
        <end position="251"/>
    </location>
</feature>
<evidence type="ECO:0000256" key="4">
    <source>
        <dbReference type="ARBA" id="ARBA00022771"/>
    </source>
</evidence>
<dbReference type="Pfam" id="PF04181">
    <property type="entry name" value="RPAP2_Rtr1"/>
    <property type="match status" value="1"/>
</dbReference>
<proteinExistence type="inferred from homology"/>
<keyword evidence="7 12" id="KW-0904">Protein phosphatase</keyword>
<evidence type="ECO:0000313" key="17">
    <source>
        <dbReference type="WBParaSite" id="L893_g27056.t1"/>
    </source>
</evidence>
<comment type="catalytic activity">
    <reaction evidence="9 12">
        <text>O-phospho-L-seryl-[protein] + H2O = L-seryl-[protein] + phosphate</text>
        <dbReference type="Rhea" id="RHEA:20629"/>
        <dbReference type="Rhea" id="RHEA-COMP:9863"/>
        <dbReference type="Rhea" id="RHEA-COMP:11604"/>
        <dbReference type="ChEBI" id="CHEBI:15377"/>
        <dbReference type="ChEBI" id="CHEBI:29999"/>
        <dbReference type="ChEBI" id="CHEBI:43474"/>
        <dbReference type="ChEBI" id="CHEBI:83421"/>
        <dbReference type="EC" id="3.1.3.16"/>
    </reaction>
</comment>
<dbReference type="InterPro" id="IPR038534">
    <property type="entry name" value="Rtr1/RPAP2_sf"/>
</dbReference>
<dbReference type="EC" id="3.1.3.16" evidence="12"/>
<evidence type="ECO:0000256" key="11">
    <source>
        <dbReference type="PROSITE-ProRule" id="PRU00812"/>
    </source>
</evidence>
<sequence>MLTDKQRRMVEAAEAIAKDASKLAKVLEQKKLEHRRRKQVFHAIEKLSNPVTNEELRKQLPLIDFNSWLEVVEERYIDKLCGFPTCSKEIDKNVKTPKYRIDRKNKKVYEIDKNVKTPKYRIDRKNKKVYVSCTERQKYCSEKCFELSIGLRAQLSEHPFWLTGVRNERSFDLTVQKKEKPVEAVSDIFVDEAPIVTRLGHLTVAESAETDEEEDRETNHTGEKDLTESLSSFLTLASDSSISHNTTSAEQVKTPRKSPRKSTGQTNPDEALERLRKKFGRDGKKGVLRPPIMVDAKPVDMEHDKKVSESCYGGFEKFLKEWISPATVEFLRTRGGQATEEEDLDIDDGTLTEVKSIVQQFFAGDISLEKRRKKAIEEQEAQKIRMPVVDNIDQHSRRVELLMNMMKASWKKLMDHMGAQHPFQTAKPLIATFGLTASNMDLDKFEKRIGIALLFKMVCYCDEELNDCHFSEEGEDPKFLSYLEAIECDKSVYDRLQRVIFDNL</sequence>
<comment type="subcellular location">
    <subcellularLocation>
        <location evidence="1 12">Nucleus</location>
    </subcellularLocation>
</comment>
<evidence type="ECO:0000256" key="10">
    <source>
        <dbReference type="ARBA" id="ARBA00048336"/>
    </source>
</evidence>
<evidence type="ECO:0000256" key="3">
    <source>
        <dbReference type="ARBA" id="ARBA00022723"/>
    </source>
</evidence>
<comment type="function">
    <text evidence="12">Putative RNA polymerase II subunit B1 C-terminal domain (CTD) phosphatase involved in RNA polymerase II transcription regulation.</text>
</comment>
<dbReference type="GO" id="GO:0005634">
    <property type="term" value="C:nucleus"/>
    <property type="evidence" value="ECO:0007669"/>
    <property type="project" value="UniProtKB-SubCell"/>
</dbReference>
<protein>
    <recommendedName>
        <fullName evidence="12">RNA polymerase II subunit B1 CTD phosphatase RPAP2 homolog</fullName>
        <ecNumber evidence="12">3.1.3.16</ecNumber>
    </recommendedName>
</protein>
<keyword evidence="8 12" id="KW-0539">Nucleus</keyword>
<dbReference type="Proteomes" id="UP000095287">
    <property type="component" value="Unplaced"/>
</dbReference>
<keyword evidence="5 12" id="KW-0378">Hydrolase</keyword>
<comment type="catalytic activity">
    <reaction evidence="10 12">
        <text>O-phospho-L-threonyl-[protein] + H2O = L-threonyl-[protein] + phosphate</text>
        <dbReference type="Rhea" id="RHEA:47004"/>
        <dbReference type="Rhea" id="RHEA-COMP:11060"/>
        <dbReference type="Rhea" id="RHEA-COMP:11605"/>
        <dbReference type="ChEBI" id="CHEBI:15377"/>
        <dbReference type="ChEBI" id="CHEBI:30013"/>
        <dbReference type="ChEBI" id="CHEBI:43474"/>
        <dbReference type="ChEBI" id="CHEBI:61977"/>
        <dbReference type="EC" id="3.1.3.16"/>
    </reaction>
</comment>
<feature type="region of interest" description="Disordered" evidence="14">
    <location>
        <begin position="241"/>
        <end position="271"/>
    </location>
</feature>
<dbReference type="Gene3D" id="1.25.40.820">
    <property type="match status" value="2"/>
</dbReference>
<evidence type="ECO:0000256" key="2">
    <source>
        <dbReference type="ARBA" id="ARBA00005676"/>
    </source>
</evidence>
<keyword evidence="6 12" id="KW-0862">Zinc</keyword>